<accession>A0A2I0XDH9</accession>
<keyword evidence="2" id="KW-1185">Reference proteome</keyword>
<protein>
    <submittedName>
        <fullName evidence="1">Uncharacterized protein</fullName>
    </submittedName>
</protein>
<evidence type="ECO:0000313" key="2">
    <source>
        <dbReference type="Proteomes" id="UP000233837"/>
    </source>
</evidence>
<proteinExistence type="predicted"/>
<dbReference type="AlphaFoldDB" id="A0A2I0XDH9"/>
<sequence>MAIEIRIKVRWLHCPSIASTTAALFCPLFMGFQRMITSGFCLAYRRCVKQEKD</sequence>
<dbReference type="Proteomes" id="UP000233837">
    <property type="component" value="Unassembled WGS sequence"/>
</dbReference>
<reference evidence="1 2" key="1">
    <citation type="journal article" date="2016" name="Sci. Rep.">
        <title>The Dendrobium catenatum Lindl. genome sequence provides insights into polysaccharide synthase, floral development and adaptive evolution.</title>
        <authorList>
            <person name="Zhang G.Q."/>
            <person name="Xu Q."/>
            <person name="Bian C."/>
            <person name="Tsai W.C."/>
            <person name="Yeh C.M."/>
            <person name="Liu K.W."/>
            <person name="Yoshida K."/>
            <person name="Zhang L.S."/>
            <person name="Chang S.B."/>
            <person name="Chen F."/>
            <person name="Shi Y."/>
            <person name="Su Y.Y."/>
            <person name="Zhang Y.Q."/>
            <person name="Chen L.J."/>
            <person name="Yin Y."/>
            <person name="Lin M."/>
            <person name="Huang H."/>
            <person name="Deng H."/>
            <person name="Wang Z.W."/>
            <person name="Zhu S.L."/>
            <person name="Zhao X."/>
            <person name="Deng C."/>
            <person name="Niu S.C."/>
            <person name="Huang J."/>
            <person name="Wang M."/>
            <person name="Liu G.H."/>
            <person name="Yang H.J."/>
            <person name="Xiao X.J."/>
            <person name="Hsiao Y.Y."/>
            <person name="Wu W.L."/>
            <person name="Chen Y.Y."/>
            <person name="Mitsuda N."/>
            <person name="Ohme-Takagi M."/>
            <person name="Luo Y.B."/>
            <person name="Van de Peer Y."/>
            <person name="Liu Z.J."/>
        </authorList>
    </citation>
    <scope>NUCLEOTIDE SEQUENCE [LARGE SCALE GENOMIC DNA]</scope>
    <source>
        <tissue evidence="1">The whole plant</tissue>
    </source>
</reference>
<gene>
    <name evidence="1" type="ORF">MA16_Dca001797</name>
</gene>
<evidence type="ECO:0000313" key="1">
    <source>
        <dbReference type="EMBL" id="PKU85966.1"/>
    </source>
</evidence>
<organism evidence="1 2">
    <name type="scientific">Dendrobium catenatum</name>
    <dbReference type="NCBI Taxonomy" id="906689"/>
    <lineage>
        <taxon>Eukaryota</taxon>
        <taxon>Viridiplantae</taxon>
        <taxon>Streptophyta</taxon>
        <taxon>Embryophyta</taxon>
        <taxon>Tracheophyta</taxon>
        <taxon>Spermatophyta</taxon>
        <taxon>Magnoliopsida</taxon>
        <taxon>Liliopsida</taxon>
        <taxon>Asparagales</taxon>
        <taxon>Orchidaceae</taxon>
        <taxon>Epidendroideae</taxon>
        <taxon>Malaxideae</taxon>
        <taxon>Dendrobiinae</taxon>
        <taxon>Dendrobium</taxon>
    </lineage>
</organism>
<dbReference type="EMBL" id="KZ501954">
    <property type="protein sequence ID" value="PKU85966.1"/>
    <property type="molecule type" value="Genomic_DNA"/>
</dbReference>
<name>A0A2I0XDH9_9ASPA</name>
<reference evidence="1 2" key="2">
    <citation type="journal article" date="2017" name="Nature">
        <title>The Apostasia genome and the evolution of orchids.</title>
        <authorList>
            <person name="Zhang G.Q."/>
            <person name="Liu K.W."/>
            <person name="Li Z."/>
            <person name="Lohaus R."/>
            <person name="Hsiao Y.Y."/>
            <person name="Niu S.C."/>
            <person name="Wang J.Y."/>
            <person name="Lin Y.C."/>
            <person name="Xu Q."/>
            <person name="Chen L.J."/>
            <person name="Yoshida K."/>
            <person name="Fujiwara S."/>
            <person name="Wang Z.W."/>
            <person name="Zhang Y.Q."/>
            <person name="Mitsuda N."/>
            <person name="Wang M."/>
            <person name="Liu G.H."/>
            <person name="Pecoraro L."/>
            <person name="Huang H.X."/>
            <person name="Xiao X.J."/>
            <person name="Lin M."/>
            <person name="Wu X.Y."/>
            <person name="Wu W.L."/>
            <person name="Chen Y.Y."/>
            <person name="Chang S.B."/>
            <person name="Sakamoto S."/>
            <person name="Ohme-Takagi M."/>
            <person name="Yagi M."/>
            <person name="Zeng S.J."/>
            <person name="Shen C.Y."/>
            <person name="Yeh C.M."/>
            <person name="Luo Y.B."/>
            <person name="Tsai W.C."/>
            <person name="Van de Peer Y."/>
            <person name="Liu Z.J."/>
        </authorList>
    </citation>
    <scope>NUCLEOTIDE SEQUENCE [LARGE SCALE GENOMIC DNA]</scope>
    <source>
        <tissue evidence="1">The whole plant</tissue>
    </source>
</reference>